<dbReference type="AlphaFoldDB" id="A0A8S3HM47"/>
<proteinExistence type="predicted"/>
<keyword evidence="1" id="KW-1133">Transmembrane helix</keyword>
<gene>
    <name evidence="2" type="ORF">GIL414_LOCUS70464</name>
</gene>
<organism evidence="2 3">
    <name type="scientific">Rotaria magnacalcarata</name>
    <dbReference type="NCBI Taxonomy" id="392030"/>
    <lineage>
        <taxon>Eukaryota</taxon>
        <taxon>Metazoa</taxon>
        <taxon>Spiralia</taxon>
        <taxon>Gnathifera</taxon>
        <taxon>Rotifera</taxon>
        <taxon>Eurotatoria</taxon>
        <taxon>Bdelloidea</taxon>
        <taxon>Philodinida</taxon>
        <taxon>Philodinidae</taxon>
        <taxon>Rotaria</taxon>
    </lineage>
</organism>
<accession>A0A8S3HM47</accession>
<name>A0A8S3HM47_9BILA</name>
<evidence type="ECO:0000256" key="1">
    <source>
        <dbReference type="SAM" id="Phobius"/>
    </source>
</evidence>
<keyword evidence="1" id="KW-0472">Membrane</keyword>
<protein>
    <submittedName>
        <fullName evidence="2">Uncharacterized protein</fullName>
    </submittedName>
</protein>
<evidence type="ECO:0000313" key="3">
    <source>
        <dbReference type="Proteomes" id="UP000681720"/>
    </source>
</evidence>
<keyword evidence="1" id="KW-0812">Transmembrane</keyword>
<feature type="transmembrane region" description="Helical" evidence="1">
    <location>
        <begin position="12"/>
        <end position="33"/>
    </location>
</feature>
<evidence type="ECO:0000313" key="2">
    <source>
        <dbReference type="EMBL" id="CAF5184391.1"/>
    </source>
</evidence>
<comment type="caution">
    <text evidence="2">The sequence shown here is derived from an EMBL/GenBank/DDBJ whole genome shotgun (WGS) entry which is preliminary data.</text>
</comment>
<dbReference type="Proteomes" id="UP000681720">
    <property type="component" value="Unassembled WGS sequence"/>
</dbReference>
<dbReference type="EMBL" id="CAJOBJ010332258">
    <property type="protein sequence ID" value="CAF5184391.1"/>
    <property type="molecule type" value="Genomic_DNA"/>
</dbReference>
<feature type="non-terminal residue" evidence="2">
    <location>
        <position position="1"/>
    </location>
</feature>
<reference evidence="2" key="1">
    <citation type="submission" date="2021-02" db="EMBL/GenBank/DDBJ databases">
        <authorList>
            <person name="Nowell W R."/>
        </authorList>
    </citation>
    <scope>NUCLEOTIDE SEQUENCE</scope>
</reference>
<sequence length="74" mass="7986">SKHLSQTSVPIHLATITIHVIGEITALVLALLLPRTSGATTTVTTATTITTTNSTTKEPYYGRATFFYRSTIFS</sequence>